<name>A0A7N1A071_KALFE</name>
<feature type="region of interest" description="Disordered" evidence="1">
    <location>
        <begin position="68"/>
        <end position="103"/>
    </location>
</feature>
<evidence type="ECO:0000313" key="3">
    <source>
        <dbReference type="Proteomes" id="UP000594263"/>
    </source>
</evidence>
<organism evidence="2 3">
    <name type="scientific">Kalanchoe fedtschenkoi</name>
    <name type="common">Lavender scallops</name>
    <name type="synonym">South American air plant</name>
    <dbReference type="NCBI Taxonomy" id="63787"/>
    <lineage>
        <taxon>Eukaryota</taxon>
        <taxon>Viridiplantae</taxon>
        <taxon>Streptophyta</taxon>
        <taxon>Embryophyta</taxon>
        <taxon>Tracheophyta</taxon>
        <taxon>Spermatophyta</taxon>
        <taxon>Magnoliopsida</taxon>
        <taxon>eudicotyledons</taxon>
        <taxon>Gunneridae</taxon>
        <taxon>Pentapetalae</taxon>
        <taxon>Saxifragales</taxon>
        <taxon>Crassulaceae</taxon>
        <taxon>Kalanchoe</taxon>
    </lineage>
</organism>
<accession>A0A7N1A071</accession>
<dbReference type="AlphaFoldDB" id="A0A7N1A071"/>
<keyword evidence="3" id="KW-1185">Reference proteome</keyword>
<dbReference type="Proteomes" id="UP000594263">
    <property type="component" value="Unplaced"/>
</dbReference>
<evidence type="ECO:0000313" key="2">
    <source>
        <dbReference type="EnsemblPlants" id="Kaladp0062s0153.1.v1.1.CDS.1"/>
    </source>
</evidence>
<proteinExistence type="predicted"/>
<reference evidence="2" key="1">
    <citation type="submission" date="2021-01" db="UniProtKB">
        <authorList>
            <consortium name="EnsemblPlants"/>
        </authorList>
    </citation>
    <scope>IDENTIFICATION</scope>
</reference>
<feature type="region of interest" description="Disordered" evidence="1">
    <location>
        <begin position="11"/>
        <end position="33"/>
    </location>
</feature>
<dbReference type="Gramene" id="Kaladp0062s0153.1.v1.1">
    <property type="protein sequence ID" value="Kaladp0062s0153.1.v1.1.CDS.1"/>
    <property type="gene ID" value="Kaladp0062s0153.v1.1"/>
</dbReference>
<evidence type="ECO:0000256" key="1">
    <source>
        <dbReference type="SAM" id="MobiDB-lite"/>
    </source>
</evidence>
<dbReference type="PANTHER" id="PTHR38370:SF1">
    <property type="entry name" value="BETA-1,4-XYLOSIDASE"/>
    <property type="match status" value="1"/>
</dbReference>
<dbReference type="EnsemblPlants" id="Kaladp0062s0153.1.v1.1">
    <property type="protein sequence ID" value="Kaladp0062s0153.1.v1.1.CDS.1"/>
    <property type="gene ID" value="Kaladp0062s0153.v1.1"/>
</dbReference>
<protein>
    <submittedName>
        <fullName evidence="2">Uncharacterized protein</fullName>
    </submittedName>
</protein>
<sequence>MEGLIPYLLQAIKKDKPPHHQRRRNSFSEGSTRSYHLLMDHIDSFTGSSHRRTRSEFTQLATSAAGANFPAYPSRLVSTSNEGPGLRGGSSSLSSQDHAPSPP</sequence>
<dbReference type="PANTHER" id="PTHR38370">
    <property type="entry name" value="BETA-1,4-XYLOSIDASE"/>
    <property type="match status" value="1"/>
</dbReference>
<feature type="compositionally biased region" description="Basic residues" evidence="1">
    <location>
        <begin position="16"/>
        <end position="25"/>
    </location>
</feature>